<evidence type="ECO:0000256" key="1">
    <source>
        <dbReference type="ARBA" id="ARBA00004141"/>
    </source>
</evidence>
<dbReference type="AlphaFoldDB" id="A0AAD4GH90"/>
<feature type="domain" description="Major facilitator superfamily (MFS) profile" evidence="7">
    <location>
        <begin position="56"/>
        <end position="466"/>
    </location>
</feature>
<feature type="transmembrane region" description="Helical" evidence="6">
    <location>
        <begin position="91"/>
        <end position="110"/>
    </location>
</feature>
<dbReference type="InterPro" id="IPR011701">
    <property type="entry name" value="MFS"/>
</dbReference>
<dbReference type="PANTHER" id="PTHR43791:SF19">
    <property type="entry name" value="TRANSPORTER, PUTATIVE (AFU_ORTHOLOGUE AFUA_1G01812)-RELATED"/>
    <property type="match status" value="1"/>
</dbReference>
<proteinExistence type="predicted"/>
<keyword evidence="5 6" id="KW-0472">Membrane</keyword>
<feature type="transmembrane region" description="Helical" evidence="6">
    <location>
        <begin position="149"/>
        <end position="170"/>
    </location>
</feature>
<dbReference type="FunFam" id="1.20.1250.20:FF:000034">
    <property type="entry name" value="MFS general substrate transporter"/>
    <property type="match status" value="1"/>
</dbReference>
<feature type="transmembrane region" description="Helical" evidence="6">
    <location>
        <begin position="321"/>
        <end position="341"/>
    </location>
</feature>
<keyword evidence="4 6" id="KW-1133">Transmembrane helix</keyword>
<dbReference type="InterPro" id="IPR036259">
    <property type="entry name" value="MFS_trans_sf"/>
</dbReference>
<feature type="transmembrane region" description="Helical" evidence="6">
    <location>
        <begin position="408"/>
        <end position="429"/>
    </location>
</feature>
<dbReference type="Pfam" id="PF07690">
    <property type="entry name" value="MFS_1"/>
    <property type="match status" value="1"/>
</dbReference>
<dbReference type="EMBL" id="WHUW01000006">
    <property type="protein sequence ID" value="KAF8444767.1"/>
    <property type="molecule type" value="Genomic_DNA"/>
</dbReference>
<keyword evidence="3 6" id="KW-0812">Transmembrane</keyword>
<evidence type="ECO:0000256" key="2">
    <source>
        <dbReference type="ARBA" id="ARBA00022448"/>
    </source>
</evidence>
<keyword evidence="2" id="KW-0813">Transport</keyword>
<dbReference type="Gene3D" id="1.20.1250.20">
    <property type="entry name" value="MFS general substrate transporter like domains"/>
    <property type="match status" value="2"/>
</dbReference>
<reference evidence="8" key="1">
    <citation type="submission" date="2019-10" db="EMBL/GenBank/DDBJ databases">
        <authorList>
            <consortium name="DOE Joint Genome Institute"/>
            <person name="Kuo A."/>
            <person name="Miyauchi S."/>
            <person name="Kiss E."/>
            <person name="Drula E."/>
            <person name="Kohler A."/>
            <person name="Sanchez-Garcia M."/>
            <person name="Andreopoulos B."/>
            <person name="Barry K.W."/>
            <person name="Bonito G."/>
            <person name="Buee M."/>
            <person name="Carver A."/>
            <person name="Chen C."/>
            <person name="Cichocki N."/>
            <person name="Clum A."/>
            <person name="Culley D."/>
            <person name="Crous P.W."/>
            <person name="Fauchery L."/>
            <person name="Girlanda M."/>
            <person name="Hayes R."/>
            <person name="Keri Z."/>
            <person name="LaButti K."/>
            <person name="Lipzen A."/>
            <person name="Lombard V."/>
            <person name="Magnuson J."/>
            <person name="Maillard F."/>
            <person name="Morin E."/>
            <person name="Murat C."/>
            <person name="Nolan M."/>
            <person name="Ohm R."/>
            <person name="Pangilinan J."/>
            <person name="Pereira M."/>
            <person name="Perotto S."/>
            <person name="Peter M."/>
            <person name="Riley R."/>
            <person name="Sitrit Y."/>
            <person name="Stielow B."/>
            <person name="Szollosi G."/>
            <person name="Zifcakova L."/>
            <person name="Stursova M."/>
            <person name="Spatafora J.W."/>
            <person name="Tedersoo L."/>
            <person name="Vaario L.-M."/>
            <person name="Yamada A."/>
            <person name="Yan M."/>
            <person name="Wang P."/>
            <person name="Xu J."/>
            <person name="Bruns T."/>
            <person name="Baldrian P."/>
            <person name="Vilgalys R."/>
            <person name="Henrissat B."/>
            <person name="Grigoriev I.V."/>
            <person name="Hibbett D."/>
            <person name="Nagy L.G."/>
            <person name="Martin F.M."/>
        </authorList>
    </citation>
    <scope>NUCLEOTIDE SEQUENCE</scope>
    <source>
        <strain evidence="8">BED1</strain>
    </source>
</reference>
<dbReference type="FunFam" id="1.20.1250.20:FF:000013">
    <property type="entry name" value="MFS general substrate transporter"/>
    <property type="match status" value="1"/>
</dbReference>
<feature type="transmembrane region" description="Helical" evidence="6">
    <location>
        <begin position="182"/>
        <end position="203"/>
    </location>
</feature>
<comment type="caution">
    <text evidence="8">The sequence shown here is derived from an EMBL/GenBank/DDBJ whole genome shotgun (WGS) entry which is preliminary data.</text>
</comment>
<feature type="transmembrane region" description="Helical" evidence="6">
    <location>
        <begin position="215"/>
        <end position="237"/>
    </location>
</feature>
<accession>A0AAD4GH90</accession>
<dbReference type="PROSITE" id="PS50850">
    <property type="entry name" value="MFS"/>
    <property type="match status" value="1"/>
</dbReference>
<feature type="transmembrane region" description="Helical" evidence="6">
    <location>
        <begin position="122"/>
        <end position="143"/>
    </location>
</feature>
<sequence>MPSISSSPSVDTLTGSFLDKEDKINTTVFPVRCASEVEELSPAERARLLRKLDWHLLPPVSLLYLLCFLDRANVGNAKVAGMSADLHLVGLRYNIAAAVFFVFYSLWEVPSNIILKLFRPSRWIPTIMLSWGLVMTFMCFVNTYQGLIIARMFLGLTEAGLFPGVNYYLARWYPRSDRGLRVALFFSAATLAGAFGGLLAYCIEEMEGIGGLHGWQWIFCLEGLATTIIAFGAFFFMHDYPETASFLTATERYNITELLKQDSQSLATHYDFQFVLQALKDYKSYIQMGIFTGLLLTVYAIALFTPTIIDELGFSAANAQLLSVPPFVVGCVSTILVGVASDKLKIRGPFVIGGAFVSLIGYIILYTQTSPGASYVGIIFAVAGVYPTIAVTITWAASNAGGDLKRGIVIAMVNGFGNLGGIGSSFVYRDPPRFHIGHGTIMSWLSFSMLLSMFAMWNYNRINKQKEEQCRRDDITQDRMHEFQNMGDQSPLFRYTL</sequence>
<evidence type="ECO:0000256" key="3">
    <source>
        <dbReference type="ARBA" id="ARBA00022692"/>
    </source>
</evidence>
<gene>
    <name evidence="8" type="ORF">L210DRAFT_3530934</name>
</gene>
<evidence type="ECO:0000256" key="4">
    <source>
        <dbReference type="ARBA" id="ARBA00022989"/>
    </source>
</evidence>
<feature type="transmembrane region" description="Helical" evidence="6">
    <location>
        <begin position="441"/>
        <end position="459"/>
    </location>
</feature>
<dbReference type="InterPro" id="IPR020846">
    <property type="entry name" value="MFS_dom"/>
</dbReference>
<dbReference type="GO" id="GO:0016020">
    <property type="term" value="C:membrane"/>
    <property type="evidence" value="ECO:0007669"/>
    <property type="project" value="UniProtKB-SubCell"/>
</dbReference>
<feature type="transmembrane region" description="Helical" evidence="6">
    <location>
        <begin position="348"/>
        <end position="367"/>
    </location>
</feature>
<dbReference type="PANTHER" id="PTHR43791">
    <property type="entry name" value="PERMEASE-RELATED"/>
    <property type="match status" value="1"/>
</dbReference>
<evidence type="ECO:0000259" key="7">
    <source>
        <dbReference type="PROSITE" id="PS50850"/>
    </source>
</evidence>
<organism evidence="8 9">
    <name type="scientific">Boletus edulis BED1</name>
    <dbReference type="NCBI Taxonomy" id="1328754"/>
    <lineage>
        <taxon>Eukaryota</taxon>
        <taxon>Fungi</taxon>
        <taxon>Dikarya</taxon>
        <taxon>Basidiomycota</taxon>
        <taxon>Agaricomycotina</taxon>
        <taxon>Agaricomycetes</taxon>
        <taxon>Agaricomycetidae</taxon>
        <taxon>Boletales</taxon>
        <taxon>Boletineae</taxon>
        <taxon>Boletaceae</taxon>
        <taxon>Boletoideae</taxon>
        <taxon>Boletus</taxon>
    </lineage>
</organism>
<feature type="transmembrane region" description="Helical" evidence="6">
    <location>
        <begin position="288"/>
        <end position="309"/>
    </location>
</feature>
<keyword evidence="9" id="KW-1185">Reference proteome</keyword>
<protein>
    <submittedName>
        <fullName evidence="8">MFS general substrate transporter</fullName>
    </submittedName>
</protein>
<evidence type="ECO:0000313" key="8">
    <source>
        <dbReference type="EMBL" id="KAF8444767.1"/>
    </source>
</evidence>
<reference evidence="8" key="2">
    <citation type="journal article" date="2020" name="Nat. Commun.">
        <title>Large-scale genome sequencing of mycorrhizal fungi provides insights into the early evolution of symbiotic traits.</title>
        <authorList>
            <person name="Miyauchi S."/>
            <person name="Kiss E."/>
            <person name="Kuo A."/>
            <person name="Drula E."/>
            <person name="Kohler A."/>
            <person name="Sanchez-Garcia M."/>
            <person name="Morin E."/>
            <person name="Andreopoulos B."/>
            <person name="Barry K.W."/>
            <person name="Bonito G."/>
            <person name="Buee M."/>
            <person name="Carver A."/>
            <person name="Chen C."/>
            <person name="Cichocki N."/>
            <person name="Clum A."/>
            <person name="Culley D."/>
            <person name="Crous P.W."/>
            <person name="Fauchery L."/>
            <person name="Girlanda M."/>
            <person name="Hayes R.D."/>
            <person name="Keri Z."/>
            <person name="LaButti K."/>
            <person name="Lipzen A."/>
            <person name="Lombard V."/>
            <person name="Magnuson J."/>
            <person name="Maillard F."/>
            <person name="Murat C."/>
            <person name="Nolan M."/>
            <person name="Ohm R.A."/>
            <person name="Pangilinan J."/>
            <person name="Pereira M.F."/>
            <person name="Perotto S."/>
            <person name="Peter M."/>
            <person name="Pfister S."/>
            <person name="Riley R."/>
            <person name="Sitrit Y."/>
            <person name="Stielow J.B."/>
            <person name="Szollosi G."/>
            <person name="Zifcakova L."/>
            <person name="Stursova M."/>
            <person name="Spatafora J.W."/>
            <person name="Tedersoo L."/>
            <person name="Vaario L.M."/>
            <person name="Yamada A."/>
            <person name="Yan M."/>
            <person name="Wang P."/>
            <person name="Xu J."/>
            <person name="Bruns T."/>
            <person name="Baldrian P."/>
            <person name="Vilgalys R."/>
            <person name="Dunand C."/>
            <person name="Henrissat B."/>
            <person name="Grigoriev I.V."/>
            <person name="Hibbett D."/>
            <person name="Nagy L.G."/>
            <person name="Martin F.M."/>
        </authorList>
    </citation>
    <scope>NUCLEOTIDE SEQUENCE</scope>
    <source>
        <strain evidence="8">BED1</strain>
    </source>
</reference>
<dbReference type="GO" id="GO:0022857">
    <property type="term" value="F:transmembrane transporter activity"/>
    <property type="evidence" value="ECO:0007669"/>
    <property type="project" value="InterPro"/>
</dbReference>
<evidence type="ECO:0000256" key="6">
    <source>
        <dbReference type="SAM" id="Phobius"/>
    </source>
</evidence>
<dbReference type="Proteomes" id="UP001194468">
    <property type="component" value="Unassembled WGS sequence"/>
</dbReference>
<feature type="transmembrane region" description="Helical" evidence="6">
    <location>
        <begin position="373"/>
        <end position="396"/>
    </location>
</feature>
<dbReference type="SUPFAM" id="SSF103473">
    <property type="entry name" value="MFS general substrate transporter"/>
    <property type="match status" value="1"/>
</dbReference>
<evidence type="ECO:0000313" key="9">
    <source>
        <dbReference type="Proteomes" id="UP001194468"/>
    </source>
</evidence>
<name>A0AAD4GH90_BOLED</name>
<comment type="subcellular location">
    <subcellularLocation>
        <location evidence="1">Membrane</location>
        <topology evidence="1">Multi-pass membrane protein</topology>
    </subcellularLocation>
</comment>
<evidence type="ECO:0000256" key="5">
    <source>
        <dbReference type="ARBA" id="ARBA00023136"/>
    </source>
</evidence>